<dbReference type="AlphaFoldDB" id="A0A7G9L5X0"/>
<dbReference type="Pfam" id="PF00356">
    <property type="entry name" value="LacI"/>
    <property type="match status" value="1"/>
</dbReference>
<dbReference type="GO" id="GO:0003700">
    <property type="term" value="F:DNA-binding transcription factor activity"/>
    <property type="evidence" value="ECO:0007669"/>
    <property type="project" value="TreeGrafter"/>
</dbReference>
<dbReference type="EMBL" id="CP060697">
    <property type="protein sequence ID" value="QNM84019.1"/>
    <property type="molecule type" value="Genomic_DNA"/>
</dbReference>
<dbReference type="Gene3D" id="3.40.50.2300">
    <property type="match status" value="2"/>
</dbReference>
<evidence type="ECO:0000313" key="6">
    <source>
        <dbReference type="Proteomes" id="UP000515861"/>
    </source>
</evidence>
<dbReference type="InterPro" id="IPR028082">
    <property type="entry name" value="Peripla_BP_I"/>
</dbReference>
<dbReference type="SUPFAM" id="SSF53822">
    <property type="entry name" value="Periplasmic binding protein-like I"/>
    <property type="match status" value="1"/>
</dbReference>
<keyword evidence="2 5" id="KW-0238">DNA-binding</keyword>
<dbReference type="CDD" id="cd01545">
    <property type="entry name" value="PBP1_SalR"/>
    <property type="match status" value="1"/>
</dbReference>
<dbReference type="PANTHER" id="PTHR30146">
    <property type="entry name" value="LACI-RELATED TRANSCRIPTIONAL REPRESSOR"/>
    <property type="match status" value="1"/>
</dbReference>
<proteinExistence type="predicted"/>
<keyword evidence="3" id="KW-0804">Transcription</keyword>
<evidence type="ECO:0000256" key="3">
    <source>
        <dbReference type="ARBA" id="ARBA00023163"/>
    </source>
</evidence>
<dbReference type="GO" id="GO:0000976">
    <property type="term" value="F:transcription cis-regulatory region binding"/>
    <property type="evidence" value="ECO:0007669"/>
    <property type="project" value="TreeGrafter"/>
</dbReference>
<keyword evidence="1" id="KW-0805">Transcription regulation</keyword>
<dbReference type="InterPro" id="IPR046335">
    <property type="entry name" value="LacI/GalR-like_sensor"/>
</dbReference>
<name>A0A7G9L5X0_9SPHN</name>
<dbReference type="Pfam" id="PF13377">
    <property type="entry name" value="Peripla_BP_3"/>
    <property type="match status" value="1"/>
</dbReference>
<dbReference type="InterPro" id="IPR000843">
    <property type="entry name" value="HTH_LacI"/>
</dbReference>
<dbReference type="SUPFAM" id="SSF47413">
    <property type="entry name" value="lambda repressor-like DNA-binding domains"/>
    <property type="match status" value="1"/>
</dbReference>
<protein>
    <submittedName>
        <fullName evidence="5">LacI family DNA-binding transcriptional regulator</fullName>
    </submittedName>
</protein>
<dbReference type="PANTHER" id="PTHR30146:SF153">
    <property type="entry name" value="LACTOSE OPERON REPRESSOR"/>
    <property type="match status" value="1"/>
</dbReference>
<dbReference type="InterPro" id="IPR010982">
    <property type="entry name" value="Lambda_DNA-bd_dom_sf"/>
</dbReference>
<dbReference type="Proteomes" id="UP000515861">
    <property type="component" value="Chromosome"/>
</dbReference>
<dbReference type="KEGG" id="ssau:H8M03_06425"/>
<organism evidence="5 6">
    <name type="scientific">Sphingomonas sabuli</name>
    <dbReference type="NCBI Taxonomy" id="2764186"/>
    <lineage>
        <taxon>Bacteria</taxon>
        <taxon>Pseudomonadati</taxon>
        <taxon>Pseudomonadota</taxon>
        <taxon>Alphaproteobacteria</taxon>
        <taxon>Sphingomonadales</taxon>
        <taxon>Sphingomonadaceae</taxon>
        <taxon>Sphingomonas</taxon>
    </lineage>
</organism>
<evidence type="ECO:0000259" key="4">
    <source>
        <dbReference type="PROSITE" id="PS50932"/>
    </source>
</evidence>
<evidence type="ECO:0000256" key="1">
    <source>
        <dbReference type="ARBA" id="ARBA00023015"/>
    </source>
</evidence>
<gene>
    <name evidence="5" type="ORF">H8M03_06425</name>
</gene>
<dbReference type="CDD" id="cd01392">
    <property type="entry name" value="HTH_LacI"/>
    <property type="match status" value="1"/>
</dbReference>
<dbReference type="PROSITE" id="PS50932">
    <property type="entry name" value="HTH_LACI_2"/>
    <property type="match status" value="1"/>
</dbReference>
<feature type="domain" description="HTH lacI-type" evidence="4">
    <location>
        <begin position="1"/>
        <end position="47"/>
    </location>
</feature>
<accession>A0A7G9L5X0</accession>
<dbReference type="Gene3D" id="1.10.260.40">
    <property type="entry name" value="lambda repressor-like DNA-binding domains"/>
    <property type="match status" value="1"/>
</dbReference>
<evidence type="ECO:0000313" key="5">
    <source>
        <dbReference type="EMBL" id="QNM84019.1"/>
    </source>
</evidence>
<evidence type="ECO:0000256" key="2">
    <source>
        <dbReference type="ARBA" id="ARBA00023125"/>
    </source>
</evidence>
<reference evidence="5 6" key="1">
    <citation type="submission" date="2020-08" db="EMBL/GenBank/DDBJ databases">
        <title>Sphingomonas sp. sand1-3 16S ribosomal RNA gene Genome sequencing and assembly.</title>
        <authorList>
            <person name="Kang M."/>
        </authorList>
    </citation>
    <scope>NUCLEOTIDE SEQUENCE [LARGE SCALE GENOMIC DNA]</scope>
    <source>
        <strain evidence="6">sand1-3</strain>
    </source>
</reference>
<keyword evidence="6" id="KW-1185">Reference proteome</keyword>
<dbReference type="SMART" id="SM00354">
    <property type="entry name" value="HTH_LACI"/>
    <property type="match status" value="1"/>
</dbReference>
<sequence>MSGVSRQTVSRVLNDHPNVRDEVRERVRSAISSLGYAPNLAARRMGGAKSYLIMAINDRQRTLENWEAERGNDWVDQMLRGGMLACEANGYHMLFELIDTDERAVTRLSEILSSLRPDGIVLTPPHSENSDLWELLESRNCPFVVLNTPVHDDMLQAGMDERAAAVSATRHLTDLGHRRIAFLSGRRDYGNTSLRVDGFLSEVERVGGETLVELADFSFDTAARVTTEWLESGAPPSAIIAENDEMAFAVLHVANLLDIKVPEQLSVMSFEDTPGVRFSVPPLTAIRQPTAAIVACACDMLMTVAEGKTVEPHHVLPFELIVRDSTARYAAA</sequence>